<dbReference type="SUPFAM" id="SSF55874">
    <property type="entry name" value="ATPase domain of HSP90 chaperone/DNA topoisomerase II/histidine kinase"/>
    <property type="match status" value="1"/>
</dbReference>
<dbReference type="SUPFAM" id="SSF158472">
    <property type="entry name" value="HAMP domain-like"/>
    <property type="match status" value="1"/>
</dbReference>
<reference evidence="23" key="1">
    <citation type="journal article" date="2019" name="Int. J. Syst. Evol. Microbiol.">
        <title>The Global Catalogue of Microorganisms (GCM) 10K type strain sequencing project: providing services to taxonomists for standard genome sequencing and annotation.</title>
        <authorList>
            <consortium name="The Broad Institute Genomics Platform"/>
            <consortium name="The Broad Institute Genome Sequencing Center for Infectious Disease"/>
            <person name="Wu L."/>
            <person name="Ma J."/>
        </authorList>
    </citation>
    <scope>NUCLEOTIDE SEQUENCE [LARGE SCALE GENOMIC DNA]</scope>
    <source>
        <strain evidence="23">JCM 11650</strain>
    </source>
</reference>
<dbReference type="InterPro" id="IPR036097">
    <property type="entry name" value="HisK_dim/P_sf"/>
</dbReference>
<feature type="domain" description="Histidine kinase" evidence="18">
    <location>
        <begin position="282"/>
        <end position="503"/>
    </location>
</feature>
<dbReference type="Pfam" id="PF00672">
    <property type="entry name" value="HAMP"/>
    <property type="match status" value="1"/>
</dbReference>
<evidence type="ECO:0000256" key="9">
    <source>
        <dbReference type="ARBA" id="ARBA00022777"/>
    </source>
</evidence>
<dbReference type="Pfam" id="PF00072">
    <property type="entry name" value="Response_reg"/>
    <property type="match status" value="2"/>
</dbReference>
<dbReference type="Gene3D" id="6.10.340.10">
    <property type="match status" value="1"/>
</dbReference>
<dbReference type="InterPro" id="IPR001789">
    <property type="entry name" value="Sig_transdc_resp-reg_receiver"/>
</dbReference>
<name>A0ABV9GZK9_9BURK</name>
<dbReference type="CDD" id="cd16922">
    <property type="entry name" value="HATPase_EvgS-ArcB-TorS-like"/>
    <property type="match status" value="1"/>
</dbReference>
<feature type="domain" description="Response regulatory" evidence="19">
    <location>
        <begin position="528"/>
        <end position="650"/>
    </location>
</feature>
<comment type="subcellular location">
    <subcellularLocation>
        <location evidence="2">Cell membrane</location>
        <topology evidence="2">Multi-pass membrane protein</topology>
    </subcellularLocation>
</comment>
<gene>
    <name evidence="22" type="ORF">ACFO3A_13410</name>
</gene>
<evidence type="ECO:0000256" key="1">
    <source>
        <dbReference type="ARBA" id="ARBA00000085"/>
    </source>
</evidence>
<dbReference type="SUPFAM" id="SSF47384">
    <property type="entry name" value="Homodimeric domain of signal transducing histidine kinase"/>
    <property type="match status" value="1"/>
</dbReference>
<dbReference type="EMBL" id="JBHSEW010000012">
    <property type="protein sequence ID" value="MFC4623203.1"/>
    <property type="molecule type" value="Genomic_DNA"/>
</dbReference>
<keyword evidence="5 15" id="KW-0597">Phosphoprotein</keyword>
<dbReference type="Gene3D" id="1.20.120.160">
    <property type="entry name" value="HPT domain"/>
    <property type="match status" value="1"/>
</dbReference>
<evidence type="ECO:0000256" key="17">
    <source>
        <dbReference type="SAM" id="Phobius"/>
    </source>
</evidence>
<evidence type="ECO:0000259" key="21">
    <source>
        <dbReference type="PROSITE" id="PS50894"/>
    </source>
</evidence>
<dbReference type="PROSITE" id="PS50109">
    <property type="entry name" value="HIS_KIN"/>
    <property type="match status" value="1"/>
</dbReference>
<dbReference type="Gene3D" id="1.10.287.130">
    <property type="match status" value="1"/>
</dbReference>
<feature type="domain" description="HPt" evidence="21">
    <location>
        <begin position="843"/>
        <end position="946"/>
    </location>
</feature>
<keyword evidence="6" id="KW-0808">Transferase</keyword>
<feature type="coiled-coil region" evidence="16">
    <location>
        <begin position="220"/>
        <end position="264"/>
    </location>
</feature>
<evidence type="ECO:0000256" key="13">
    <source>
        <dbReference type="ARBA" id="ARBA00023136"/>
    </source>
</evidence>
<evidence type="ECO:0000256" key="11">
    <source>
        <dbReference type="ARBA" id="ARBA00022989"/>
    </source>
</evidence>
<keyword evidence="8" id="KW-0547">Nucleotide-binding</keyword>
<dbReference type="PRINTS" id="PR00344">
    <property type="entry name" value="BCTRLSENSOR"/>
</dbReference>
<dbReference type="RefSeq" id="WP_377727279.1">
    <property type="nucleotide sequence ID" value="NZ_JBHSEW010000012.1"/>
</dbReference>
<dbReference type="PROSITE" id="PS50885">
    <property type="entry name" value="HAMP"/>
    <property type="match status" value="1"/>
</dbReference>
<evidence type="ECO:0000256" key="3">
    <source>
        <dbReference type="ARBA" id="ARBA00012438"/>
    </source>
</evidence>
<keyword evidence="10" id="KW-0067">ATP-binding</keyword>
<dbReference type="InterPro" id="IPR008207">
    <property type="entry name" value="Sig_transdc_His_kin_Hpt_dom"/>
</dbReference>
<dbReference type="CDD" id="cd06225">
    <property type="entry name" value="HAMP"/>
    <property type="match status" value="1"/>
</dbReference>
<organism evidence="22 23">
    <name type="scientific">Comamonas nitrativorans</name>
    <dbReference type="NCBI Taxonomy" id="108437"/>
    <lineage>
        <taxon>Bacteria</taxon>
        <taxon>Pseudomonadati</taxon>
        <taxon>Pseudomonadota</taxon>
        <taxon>Betaproteobacteria</taxon>
        <taxon>Burkholderiales</taxon>
        <taxon>Comamonadaceae</taxon>
        <taxon>Comamonas</taxon>
    </lineage>
</organism>
<dbReference type="Pfam" id="PF01627">
    <property type="entry name" value="Hpt"/>
    <property type="match status" value="1"/>
</dbReference>
<comment type="caution">
    <text evidence="22">The sequence shown here is derived from an EMBL/GenBank/DDBJ whole genome shotgun (WGS) entry which is preliminary data.</text>
</comment>
<keyword evidence="4" id="KW-1003">Cell membrane</keyword>
<evidence type="ECO:0000256" key="16">
    <source>
        <dbReference type="SAM" id="Coils"/>
    </source>
</evidence>
<feature type="modified residue" description="Phosphohistidine" evidence="14">
    <location>
        <position position="882"/>
    </location>
</feature>
<evidence type="ECO:0000259" key="18">
    <source>
        <dbReference type="PROSITE" id="PS50109"/>
    </source>
</evidence>
<dbReference type="InterPro" id="IPR003661">
    <property type="entry name" value="HisK_dim/P_dom"/>
</dbReference>
<dbReference type="PANTHER" id="PTHR45339:SF1">
    <property type="entry name" value="HYBRID SIGNAL TRANSDUCTION HISTIDINE KINASE J"/>
    <property type="match status" value="1"/>
</dbReference>
<keyword evidence="11 17" id="KW-1133">Transmembrane helix</keyword>
<dbReference type="CDD" id="cd00082">
    <property type="entry name" value="HisKA"/>
    <property type="match status" value="1"/>
</dbReference>
<dbReference type="InterPro" id="IPR036641">
    <property type="entry name" value="HPT_dom_sf"/>
</dbReference>
<protein>
    <recommendedName>
        <fullName evidence="3">histidine kinase</fullName>
        <ecNumber evidence="3">2.7.13.3</ecNumber>
    </recommendedName>
</protein>
<proteinExistence type="predicted"/>
<dbReference type="PROSITE" id="PS50894">
    <property type="entry name" value="HPT"/>
    <property type="match status" value="1"/>
</dbReference>
<keyword evidence="12" id="KW-0902">Two-component regulatory system</keyword>
<dbReference type="SMART" id="SM00388">
    <property type="entry name" value="HisKA"/>
    <property type="match status" value="1"/>
</dbReference>
<dbReference type="CDD" id="cd17546">
    <property type="entry name" value="REC_hyHK_CKI1_RcsC-like"/>
    <property type="match status" value="2"/>
</dbReference>
<evidence type="ECO:0000256" key="10">
    <source>
        <dbReference type="ARBA" id="ARBA00022840"/>
    </source>
</evidence>
<dbReference type="InterPro" id="IPR033417">
    <property type="entry name" value="CHASE8"/>
</dbReference>
<evidence type="ECO:0000256" key="15">
    <source>
        <dbReference type="PROSITE-ProRule" id="PRU00169"/>
    </source>
</evidence>
<feature type="modified residue" description="4-aspartylphosphate" evidence="15">
    <location>
        <position position="582"/>
    </location>
</feature>
<evidence type="ECO:0000313" key="22">
    <source>
        <dbReference type="EMBL" id="MFC4623203.1"/>
    </source>
</evidence>
<keyword evidence="7 17" id="KW-0812">Transmembrane</keyword>
<dbReference type="SMART" id="SM00448">
    <property type="entry name" value="REC"/>
    <property type="match status" value="2"/>
</dbReference>
<evidence type="ECO:0000256" key="12">
    <source>
        <dbReference type="ARBA" id="ARBA00023012"/>
    </source>
</evidence>
<evidence type="ECO:0000256" key="14">
    <source>
        <dbReference type="PROSITE-ProRule" id="PRU00110"/>
    </source>
</evidence>
<evidence type="ECO:0000256" key="4">
    <source>
        <dbReference type="ARBA" id="ARBA00022475"/>
    </source>
</evidence>
<dbReference type="SMART" id="SM00387">
    <property type="entry name" value="HATPase_c"/>
    <property type="match status" value="1"/>
</dbReference>
<dbReference type="Pfam" id="PF02518">
    <property type="entry name" value="HATPase_c"/>
    <property type="match status" value="1"/>
</dbReference>
<keyword evidence="16" id="KW-0175">Coiled coil</keyword>
<dbReference type="SUPFAM" id="SSF47226">
    <property type="entry name" value="Histidine-containing phosphotransfer domain, HPT domain"/>
    <property type="match status" value="1"/>
</dbReference>
<dbReference type="Proteomes" id="UP001595967">
    <property type="component" value="Unassembled WGS sequence"/>
</dbReference>
<evidence type="ECO:0000256" key="8">
    <source>
        <dbReference type="ARBA" id="ARBA00022741"/>
    </source>
</evidence>
<evidence type="ECO:0000259" key="19">
    <source>
        <dbReference type="PROSITE" id="PS50110"/>
    </source>
</evidence>
<sequence>MTRPSFIAALRPRTIQAKLLWGFTAAIVLVLLLTFALMLLQQQRLMRSEWSATMRTQAQLIATNSQAALEFGDTDEARRLLSSLEGDPSILRARIVLLPTELPFAEYTRTPHALALATPPPPPHGGTQFDGDHLLVWAPIPHSAPPASIELLVSLQSLHQVTWRSAQEIGLALLAVLGIFLWLASRAARRIARPLLQLNRLMGQVADNPALTQRANIRGHDELAQLARSLNHMIDRLQKRDRELQQYRENLEELVEHRTQALLQATEAAQQASRAKSDFLARMSHEIRTPMNAIVGLSKLLLKTELTAHQRDYQEKVISASEMLLGLINDILDYSRIEAGRLEVESIDFDLDQVMRGVFSQMALRAQQKGLELLFHPEPDVPRRLLGDPLRLTQVLVNLVSNAIKFTEFGEIILRIALQGRQEGQVQLEFSVQDSGMGIPAERLGQLFTPFTQVDGSITRRFGGTGLGLAICRQLVELMGGQIQAESQEGQGSRFFFTLRLPLPAPQALPAEAASSPFRPASLLHGKRVLVVDDNASARDILHTTLTSFGMTADTVDSGEACMQRVLQASAAGTPYHLVLLDWLMPGMDGIEVARHIQATDLGTGLPGILMVTAGSYEKLSPQAAQVGLQHILTKPVSPSALHEALFEALQYSHPATAAARPAASSTAPALPDFTPIAGARVLLVDDVALNRTVALAFLQDTGVQVDIAVHGREAVEKVLAQPYDLVLMDIQMPEMDGLSATRAIRQDARLKHLPIIAMTAHAMEGDRQRSLDAGMQDHLTKPINPDALYAALLRWMAPRPDALPPSAAPVAAAAEATEAAASAIPALEGIDTARGLAQCLGKPELYRRILGNFVQEFADSPTAMQQAAQAQDWPTARRMAHSLKSAAATLGAATLAEHARALEHGYAEEHAPSAATVQAMAQELERVLALLRPLLPTPAATAAASSASTAAAPDTALAPLLDALGRCLHDDDANALRVLDDLQAALGTASPATLEKLELLRELVEDIEYESALKSLPGLRKILLKS</sequence>
<dbReference type="InterPro" id="IPR011006">
    <property type="entry name" value="CheY-like_superfamily"/>
</dbReference>
<keyword evidence="13 17" id="KW-0472">Membrane</keyword>
<dbReference type="SUPFAM" id="SSF52172">
    <property type="entry name" value="CheY-like"/>
    <property type="match status" value="2"/>
</dbReference>
<feature type="modified residue" description="4-aspartylphosphate" evidence="15">
    <location>
        <position position="730"/>
    </location>
</feature>
<dbReference type="PANTHER" id="PTHR45339">
    <property type="entry name" value="HYBRID SIGNAL TRANSDUCTION HISTIDINE KINASE J"/>
    <property type="match status" value="1"/>
</dbReference>
<evidence type="ECO:0000256" key="5">
    <source>
        <dbReference type="ARBA" id="ARBA00022553"/>
    </source>
</evidence>
<evidence type="ECO:0000259" key="20">
    <source>
        <dbReference type="PROSITE" id="PS50885"/>
    </source>
</evidence>
<evidence type="ECO:0000256" key="7">
    <source>
        <dbReference type="ARBA" id="ARBA00022692"/>
    </source>
</evidence>
<dbReference type="InterPro" id="IPR004358">
    <property type="entry name" value="Sig_transdc_His_kin-like_C"/>
</dbReference>
<dbReference type="SMART" id="SM00304">
    <property type="entry name" value="HAMP"/>
    <property type="match status" value="1"/>
</dbReference>
<accession>A0ABV9GZK9</accession>
<dbReference type="EC" id="2.7.13.3" evidence="3"/>
<dbReference type="InterPro" id="IPR036890">
    <property type="entry name" value="HATPase_C_sf"/>
</dbReference>
<evidence type="ECO:0000256" key="2">
    <source>
        <dbReference type="ARBA" id="ARBA00004651"/>
    </source>
</evidence>
<dbReference type="PROSITE" id="PS50110">
    <property type="entry name" value="RESPONSE_REGULATORY"/>
    <property type="match status" value="2"/>
</dbReference>
<dbReference type="Pfam" id="PF17152">
    <property type="entry name" value="CHASE8"/>
    <property type="match status" value="1"/>
</dbReference>
<dbReference type="InterPro" id="IPR003660">
    <property type="entry name" value="HAMP_dom"/>
</dbReference>
<feature type="domain" description="Response regulatory" evidence="19">
    <location>
        <begin position="681"/>
        <end position="797"/>
    </location>
</feature>
<dbReference type="Gene3D" id="3.40.50.2300">
    <property type="match status" value="2"/>
</dbReference>
<evidence type="ECO:0000256" key="6">
    <source>
        <dbReference type="ARBA" id="ARBA00022679"/>
    </source>
</evidence>
<comment type="catalytic activity">
    <reaction evidence="1">
        <text>ATP + protein L-histidine = ADP + protein N-phospho-L-histidine.</text>
        <dbReference type="EC" id="2.7.13.3"/>
    </reaction>
</comment>
<evidence type="ECO:0000313" key="23">
    <source>
        <dbReference type="Proteomes" id="UP001595967"/>
    </source>
</evidence>
<dbReference type="Gene3D" id="3.30.565.10">
    <property type="entry name" value="Histidine kinase-like ATPase, C-terminal domain"/>
    <property type="match status" value="1"/>
</dbReference>
<dbReference type="SMART" id="SM00073">
    <property type="entry name" value="HPT"/>
    <property type="match status" value="1"/>
</dbReference>
<dbReference type="InterPro" id="IPR005467">
    <property type="entry name" value="His_kinase_dom"/>
</dbReference>
<feature type="domain" description="HAMP" evidence="20">
    <location>
        <begin position="189"/>
        <end position="242"/>
    </location>
</feature>
<dbReference type="InterPro" id="IPR003594">
    <property type="entry name" value="HATPase_dom"/>
</dbReference>
<dbReference type="Pfam" id="PF00512">
    <property type="entry name" value="HisKA"/>
    <property type="match status" value="1"/>
</dbReference>
<feature type="transmembrane region" description="Helical" evidence="17">
    <location>
        <begin position="20"/>
        <end position="40"/>
    </location>
</feature>
<keyword evidence="23" id="KW-1185">Reference proteome</keyword>
<keyword evidence="9" id="KW-0418">Kinase</keyword>